<sequence>VIHLSSGIYLASITLSHNSWLPFAYFHNHFILRAFLWICRFFIPIPPFFFPVITSFHFTK</sequence>
<keyword evidence="1" id="KW-1133">Transmembrane helix</keyword>
<evidence type="ECO:0000256" key="1">
    <source>
        <dbReference type="SAM" id="Phobius"/>
    </source>
</evidence>
<name>A0A0V0GE19_SOLCH</name>
<accession>A0A0V0GE19</accession>
<reference evidence="2" key="1">
    <citation type="submission" date="2015-12" db="EMBL/GenBank/DDBJ databases">
        <title>Gene expression during late stages of embryo sac development: a critical building block for successful pollen-pistil interactions.</title>
        <authorList>
            <person name="Liu Y."/>
            <person name="Joly V."/>
            <person name="Sabar M."/>
            <person name="Matton D.P."/>
        </authorList>
    </citation>
    <scope>NUCLEOTIDE SEQUENCE</scope>
</reference>
<dbReference type="AlphaFoldDB" id="A0A0V0GE19"/>
<proteinExistence type="predicted"/>
<protein>
    <submittedName>
        <fullName evidence="2">Putative ovule protein</fullName>
    </submittedName>
</protein>
<evidence type="ECO:0000313" key="2">
    <source>
        <dbReference type="EMBL" id="JAP06468.1"/>
    </source>
</evidence>
<keyword evidence="1" id="KW-0812">Transmembrane</keyword>
<feature type="transmembrane region" description="Helical" evidence="1">
    <location>
        <begin position="30"/>
        <end position="53"/>
    </location>
</feature>
<feature type="non-terminal residue" evidence="2">
    <location>
        <position position="1"/>
    </location>
</feature>
<dbReference type="EMBL" id="GEDG01041206">
    <property type="protein sequence ID" value="JAP06468.1"/>
    <property type="molecule type" value="Transcribed_RNA"/>
</dbReference>
<keyword evidence="1" id="KW-0472">Membrane</keyword>
<organism evidence="2">
    <name type="scientific">Solanum chacoense</name>
    <name type="common">Chaco potato</name>
    <dbReference type="NCBI Taxonomy" id="4108"/>
    <lineage>
        <taxon>Eukaryota</taxon>
        <taxon>Viridiplantae</taxon>
        <taxon>Streptophyta</taxon>
        <taxon>Embryophyta</taxon>
        <taxon>Tracheophyta</taxon>
        <taxon>Spermatophyta</taxon>
        <taxon>Magnoliopsida</taxon>
        <taxon>eudicotyledons</taxon>
        <taxon>Gunneridae</taxon>
        <taxon>Pentapetalae</taxon>
        <taxon>asterids</taxon>
        <taxon>lamiids</taxon>
        <taxon>Solanales</taxon>
        <taxon>Solanaceae</taxon>
        <taxon>Solanoideae</taxon>
        <taxon>Solaneae</taxon>
        <taxon>Solanum</taxon>
    </lineage>
</organism>